<dbReference type="OrthoDB" id="408591at2759"/>
<dbReference type="AlphaFoldDB" id="A0A1Q9C9U7"/>
<name>A0A1Q9C9U7_SYMMI</name>
<accession>A0A1Q9C9U7</accession>
<protein>
    <submittedName>
        <fullName evidence="2">Uncharacterized protein</fullName>
    </submittedName>
</protein>
<reference evidence="2 3" key="1">
    <citation type="submission" date="2016-02" db="EMBL/GenBank/DDBJ databases">
        <title>Genome analysis of coral dinoflagellate symbionts highlights evolutionary adaptations to a symbiotic lifestyle.</title>
        <authorList>
            <person name="Aranda M."/>
            <person name="Li Y."/>
            <person name="Liew Y.J."/>
            <person name="Baumgarten S."/>
            <person name="Simakov O."/>
            <person name="Wilson M."/>
            <person name="Piel J."/>
            <person name="Ashoor H."/>
            <person name="Bougouffa S."/>
            <person name="Bajic V.B."/>
            <person name="Ryu T."/>
            <person name="Ravasi T."/>
            <person name="Bayer T."/>
            <person name="Micklem G."/>
            <person name="Kim H."/>
            <person name="Bhak J."/>
            <person name="Lajeunesse T.C."/>
            <person name="Voolstra C.R."/>
        </authorList>
    </citation>
    <scope>NUCLEOTIDE SEQUENCE [LARGE SCALE GENOMIC DNA]</scope>
    <source>
        <strain evidence="2 3">CCMP2467</strain>
    </source>
</reference>
<evidence type="ECO:0000256" key="1">
    <source>
        <dbReference type="SAM" id="Coils"/>
    </source>
</evidence>
<evidence type="ECO:0000313" key="3">
    <source>
        <dbReference type="Proteomes" id="UP000186817"/>
    </source>
</evidence>
<dbReference type="Proteomes" id="UP000186817">
    <property type="component" value="Unassembled WGS sequence"/>
</dbReference>
<gene>
    <name evidence="2" type="ORF">AK812_SmicGene39961</name>
</gene>
<keyword evidence="3" id="KW-1185">Reference proteome</keyword>
<feature type="coiled-coil region" evidence="1">
    <location>
        <begin position="595"/>
        <end position="622"/>
    </location>
</feature>
<evidence type="ECO:0000313" key="2">
    <source>
        <dbReference type="EMBL" id="OLP79713.1"/>
    </source>
</evidence>
<dbReference type="EMBL" id="LSRX01001453">
    <property type="protein sequence ID" value="OLP79713.1"/>
    <property type="molecule type" value="Genomic_DNA"/>
</dbReference>
<keyword evidence="1" id="KW-0175">Coiled coil</keyword>
<sequence>MRFWWLTLSSLTTQGIRVQDSDSLQRLLGSCVQPWLPDETACSERSIREMTTLIDEAVYTVEYASHPISSNGLKSLSELLSFTHSALVITEAWQVFSAEQTQPSALLFEYFARDFGPKAILPASISDGGIPIWENQAVVGWRVAADKGEWLQGANRTTVGTATGKVLNQWFREVVLWGKRHPGYNLFNLWDSTDAVTRKSYMGDSVCHSFTEWSLVDLFRLGADFSIQHPLCRNYFAFITDDSPRKLNMTTPADSQTVLEFYKRLEPLTSQSFHDLPEFSSKLLSAVRGEVSQSPGEVVLFQRGLEDSGAGEYFRADLVKPYFGVKPSQLAQRMILPWQNIPANIEGECAYGGSPKRLGQGRLETDDLSRRQDDWEREIETLDQKEMELHQSQLRLIREQTAMFIRDLSVLQGEVTALKEGLSGSLAPHSPLQNDFKEQKAKLLSQEQLTLSLQKRVDFLERLLGESVDRHAQEIESAKTAHAKLAGEAKAREAHHASVADRLGYIEQLVGDSFDKHSKEIQTSHSRLESLHCRLTACESQANQDSLRDRVDFLEKLLGESSQKHAEGVQAAHANMERIHGSFQEQMSSRMDKLHGSIQDRLERLEKQMRSLKELAKTTECIGSEGGQDVKRGGGCVAVCYALAVWSRAATSFGGLRKLAL</sequence>
<comment type="caution">
    <text evidence="2">The sequence shown here is derived from an EMBL/GenBank/DDBJ whole genome shotgun (WGS) entry which is preliminary data.</text>
</comment>
<proteinExistence type="predicted"/>
<organism evidence="2 3">
    <name type="scientific">Symbiodinium microadriaticum</name>
    <name type="common">Dinoflagellate</name>
    <name type="synonym">Zooxanthella microadriatica</name>
    <dbReference type="NCBI Taxonomy" id="2951"/>
    <lineage>
        <taxon>Eukaryota</taxon>
        <taxon>Sar</taxon>
        <taxon>Alveolata</taxon>
        <taxon>Dinophyceae</taxon>
        <taxon>Suessiales</taxon>
        <taxon>Symbiodiniaceae</taxon>
        <taxon>Symbiodinium</taxon>
    </lineage>
</organism>